<comment type="similarity">
    <text evidence="2">Belongs to the EamA transporter family.</text>
</comment>
<dbReference type="InterPro" id="IPR050638">
    <property type="entry name" value="AA-Vitamin_Transporters"/>
</dbReference>
<evidence type="ECO:0000256" key="6">
    <source>
        <dbReference type="SAM" id="Phobius"/>
    </source>
</evidence>
<feature type="transmembrane region" description="Helical" evidence="6">
    <location>
        <begin position="154"/>
        <end position="174"/>
    </location>
</feature>
<evidence type="ECO:0000256" key="3">
    <source>
        <dbReference type="ARBA" id="ARBA00022692"/>
    </source>
</evidence>
<feature type="domain" description="EamA" evidence="7">
    <location>
        <begin position="12"/>
        <end position="144"/>
    </location>
</feature>
<keyword evidence="4 6" id="KW-1133">Transmembrane helix</keyword>
<dbReference type="Proteomes" id="UP001519332">
    <property type="component" value="Unassembled WGS sequence"/>
</dbReference>
<comment type="caution">
    <text evidence="8">The sequence shown here is derived from an EMBL/GenBank/DDBJ whole genome shotgun (WGS) entry which is preliminary data.</text>
</comment>
<dbReference type="InterPro" id="IPR037185">
    <property type="entry name" value="EmrE-like"/>
</dbReference>
<accession>A0ABS4TV12</accession>
<feature type="transmembrane region" description="Helical" evidence="6">
    <location>
        <begin position="220"/>
        <end position="240"/>
    </location>
</feature>
<proteinExistence type="inferred from homology"/>
<dbReference type="PANTHER" id="PTHR32322">
    <property type="entry name" value="INNER MEMBRANE TRANSPORTER"/>
    <property type="match status" value="1"/>
</dbReference>
<keyword evidence="9" id="KW-1185">Reference proteome</keyword>
<organism evidence="8 9">
    <name type="scientific">Kibdelosporangium banguiense</name>
    <dbReference type="NCBI Taxonomy" id="1365924"/>
    <lineage>
        <taxon>Bacteria</taxon>
        <taxon>Bacillati</taxon>
        <taxon>Actinomycetota</taxon>
        <taxon>Actinomycetes</taxon>
        <taxon>Pseudonocardiales</taxon>
        <taxon>Pseudonocardiaceae</taxon>
        <taxon>Kibdelosporangium</taxon>
    </lineage>
</organism>
<evidence type="ECO:0000313" key="8">
    <source>
        <dbReference type="EMBL" id="MBP2328245.1"/>
    </source>
</evidence>
<sequence>MTVPTSSDRANSWIPYAGLLVLFWGVWGAFSSLPTKLYAYPDPMVYVVWALTMVVPAWFSLRGKRFDRSRTAGGYGLLIGLTGAGGQLLLFKALTIGPAYVIFPIVALSPAITVLLAFAALRERLNGWSWTGVLLALVAIVLFSVSTGEASDTGWLYLPLAVLVCVAWGVQAFFMRKAALAGVDDASTFGWMTISGLLLIPVAVLMMGGLPLAFPWQAPALTAGTQLLNSVGALFLVMAMSRGKASIVAPVTNALAPVLTIVLSLLVFGAAPTGFQVAGIVLALAGSTLMVYRAEKGAEPTSATVTQLPRDKKSPLA</sequence>
<feature type="transmembrane region" description="Helical" evidence="6">
    <location>
        <begin position="247"/>
        <end position="268"/>
    </location>
</feature>
<evidence type="ECO:0000256" key="2">
    <source>
        <dbReference type="ARBA" id="ARBA00007362"/>
    </source>
</evidence>
<evidence type="ECO:0000256" key="1">
    <source>
        <dbReference type="ARBA" id="ARBA00004141"/>
    </source>
</evidence>
<feature type="transmembrane region" description="Helical" evidence="6">
    <location>
        <begin position="274"/>
        <end position="292"/>
    </location>
</feature>
<dbReference type="Pfam" id="PF00892">
    <property type="entry name" value="EamA"/>
    <property type="match status" value="2"/>
</dbReference>
<gene>
    <name evidence="8" type="ORF">JOF56_008630</name>
</gene>
<feature type="transmembrane region" description="Helical" evidence="6">
    <location>
        <begin position="128"/>
        <end position="148"/>
    </location>
</feature>
<evidence type="ECO:0000256" key="5">
    <source>
        <dbReference type="ARBA" id="ARBA00023136"/>
    </source>
</evidence>
<evidence type="ECO:0000256" key="4">
    <source>
        <dbReference type="ARBA" id="ARBA00022989"/>
    </source>
</evidence>
<feature type="transmembrane region" description="Helical" evidence="6">
    <location>
        <begin position="12"/>
        <end position="31"/>
    </location>
</feature>
<feature type="transmembrane region" description="Helical" evidence="6">
    <location>
        <begin position="186"/>
        <end position="214"/>
    </location>
</feature>
<feature type="transmembrane region" description="Helical" evidence="6">
    <location>
        <begin position="100"/>
        <end position="121"/>
    </location>
</feature>
<dbReference type="SUPFAM" id="SSF103481">
    <property type="entry name" value="Multidrug resistance efflux transporter EmrE"/>
    <property type="match status" value="2"/>
</dbReference>
<dbReference type="InterPro" id="IPR000620">
    <property type="entry name" value="EamA_dom"/>
</dbReference>
<name>A0ABS4TV12_9PSEU</name>
<keyword evidence="3 6" id="KW-0812">Transmembrane</keyword>
<comment type="subcellular location">
    <subcellularLocation>
        <location evidence="1">Membrane</location>
        <topology evidence="1">Multi-pass membrane protein</topology>
    </subcellularLocation>
</comment>
<evidence type="ECO:0000259" key="7">
    <source>
        <dbReference type="Pfam" id="PF00892"/>
    </source>
</evidence>
<evidence type="ECO:0000313" key="9">
    <source>
        <dbReference type="Proteomes" id="UP001519332"/>
    </source>
</evidence>
<dbReference type="RefSeq" id="WP_209645279.1">
    <property type="nucleotide sequence ID" value="NZ_JAGINW010000001.1"/>
</dbReference>
<reference evidence="8 9" key="1">
    <citation type="submission" date="2021-03" db="EMBL/GenBank/DDBJ databases">
        <title>Sequencing the genomes of 1000 actinobacteria strains.</title>
        <authorList>
            <person name="Klenk H.-P."/>
        </authorList>
    </citation>
    <scope>NUCLEOTIDE SEQUENCE [LARGE SCALE GENOMIC DNA]</scope>
    <source>
        <strain evidence="8 9">DSM 46670</strain>
    </source>
</reference>
<dbReference type="Gene3D" id="1.10.3730.20">
    <property type="match status" value="2"/>
</dbReference>
<dbReference type="EMBL" id="JAGINW010000001">
    <property type="protein sequence ID" value="MBP2328245.1"/>
    <property type="molecule type" value="Genomic_DNA"/>
</dbReference>
<keyword evidence="5 6" id="KW-0472">Membrane</keyword>
<feature type="transmembrane region" description="Helical" evidence="6">
    <location>
        <begin position="43"/>
        <end position="61"/>
    </location>
</feature>
<protein>
    <submittedName>
        <fullName evidence="8">Drug/metabolite transporter (DMT)-like permease</fullName>
    </submittedName>
</protein>
<dbReference type="PANTHER" id="PTHR32322:SF2">
    <property type="entry name" value="EAMA DOMAIN-CONTAINING PROTEIN"/>
    <property type="match status" value="1"/>
</dbReference>
<feature type="transmembrane region" description="Helical" evidence="6">
    <location>
        <begin position="73"/>
        <end position="94"/>
    </location>
</feature>
<feature type="domain" description="EamA" evidence="7">
    <location>
        <begin position="158"/>
        <end position="291"/>
    </location>
</feature>